<name>A0ABT0HUY3_9BACT</name>
<dbReference type="RefSeq" id="WP_248480846.1">
    <property type="nucleotide sequence ID" value="NZ_JALPRF010000014.1"/>
</dbReference>
<dbReference type="InterPro" id="IPR054274">
    <property type="entry name" value="DUF7005"/>
</dbReference>
<reference evidence="1 2" key="1">
    <citation type="submission" date="2022-04" db="EMBL/GenBank/DDBJ databases">
        <title>Spirosoma sp. strain RP8 genome sequencing and assembly.</title>
        <authorList>
            <person name="Jung Y."/>
        </authorList>
    </citation>
    <scope>NUCLEOTIDE SEQUENCE [LARGE SCALE GENOMIC DNA]</scope>
    <source>
        <strain evidence="1 2">RP8</strain>
    </source>
</reference>
<sequence>MGATASTWAVQSNGIGVPEELRDYFTNKFCSPENGSWIVSGDEPYLDFWASRGREWAGEKAFAFLQTCYPQLHFPIEDGINKTQAYVDAVLKGKPAGIDVRHSLVLNQPESLQLTLHESFAGLIPVLVVPDDDDFIKLVQCLLHKNNPVAIPPSMGALLANGINNWERIRELKAQWIVNNSLQSWNEQFARCVLPNPSLYKDKLVILSNKPYSNVSAKQLGLDSKEWVAYSMSIRLEHECTHLYTLNRFGSASNNLHDELVADYMGICKAVGHFKEEWMLAFFGLEDYPAYRTGARLENYVSNTRLSTAGFHQLTGLIKGAVNSIAQFDARVGKMFSVNDQACRMDALCLTDMAVLASANGSEQLFQNYTDRMTALQLNDAVAV</sequence>
<keyword evidence="2" id="KW-1185">Reference proteome</keyword>
<dbReference type="Pfam" id="PF22541">
    <property type="entry name" value="DUF7005"/>
    <property type="match status" value="1"/>
</dbReference>
<comment type="caution">
    <text evidence="1">The sequence shown here is derived from an EMBL/GenBank/DDBJ whole genome shotgun (WGS) entry which is preliminary data.</text>
</comment>
<evidence type="ECO:0000313" key="1">
    <source>
        <dbReference type="EMBL" id="MCK8496009.1"/>
    </source>
</evidence>
<accession>A0ABT0HUY3</accession>
<proteinExistence type="predicted"/>
<dbReference type="EMBL" id="JALPRF010000014">
    <property type="protein sequence ID" value="MCK8496009.1"/>
    <property type="molecule type" value="Genomic_DNA"/>
</dbReference>
<dbReference type="Proteomes" id="UP001202180">
    <property type="component" value="Unassembled WGS sequence"/>
</dbReference>
<gene>
    <name evidence="1" type="ORF">M0L20_29355</name>
</gene>
<organism evidence="1 2">
    <name type="scientific">Spirosoma liriopis</name>
    <dbReference type="NCBI Taxonomy" id="2937440"/>
    <lineage>
        <taxon>Bacteria</taxon>
        <taxon>Pseudomonadati</taxon>
        <taxon>Bacteroidota</taxon>
        <taxon>Cytophagia</taxon>
        <taxon>Cytophagales</taxon>
        <taxon>Cytophagaceae</taxon>
        <taxon>Spirosoma</taxon>
    </lineage>
</organism>
<evidence type="ECO:0000313" key="2">
    <source>
        <dbReference type="Proteomes" id="UP001202180"/>
    </source>
</evidence>
<protein>
    <submittedName>
        <fullName evidence="1">Uncharacterized protein</fullName>
    </submittedName>
</protein>